<evidence type="ECO:0000313" key="3">
    <source>
        <dbReference type="Proteomes" id="UP000600139"/>
    </source>
</evidence>
<dbReference type="RefSeq" id="WP_200352352.1">
    <property type="nucleotide sequence ID" value="NZ_BAABHZ010000001.1"/>
</dbReference>
<dbReference type="AlphaFoldDB" id="A0A934R5N2"/>
<proteinExistence type="predicted"/>
<accession>A0A934R5N2</accession>
<evidence type="ECO:0000256" key="1">
    <source>
        <dbReference type="SAM" id="MobiDB-lite"/>
    </source>
</evidence>
<keyword evidence="3" id="KW-1185">Reference proteome</keyword>
<feature type="region of interest" description="Disordered" evidence="1">
    <location>
        <begin position="156"/>
        <end position="182"/>
    </location>
</feature>
<organism evidence="2 3">
    <name type="scientific">Luteolibacter yonseiensis</name>
    <dbReference type="NCBI Taxonomy" id="1144680"/>
    <lineage>
        <taxon>Bacteria</taxon>
        <taxon>Pseudomonadati</taxon>
        <taxon>Verrucomicrobiota</taxon>
        <taxon>Verrucomicrobiia</taxon>
        <taxon>Verrucomicrobiales</taxon>
        <taxon>Verrucomicrobiaceae</taxon>
        <taxon>Luteolibacter</taxon>
    </lineage>
</organism>
<reference evidence="2" key="1">
    <citation type="submission" date="2021-01" db="EMBL/GenBank/DDBJ databases">
        <title>Modified the classification status of verrucomicrobia.</title>
        <authorList>
            <person name="Feng X."/>
        </authorList>
    </citation>
    <scope>NUCLEOTIDE SEQUENCE</scope>
    <source>
        <strain evidence="2">JCM 18052</strain>
    </source>
</reference>
<dbReference type="EMBL" id="JAENIK010000012">
    <property type="protein sequence ID" value="MBK1817409.1"/>
    <property type="molecule type" value="Genomic_DNA"/>
</dbReference>
<evidence type="ECO:0000313" key="2">
    <source>
        <dbReference type="EMBL" id="MBK1817409.1"/>
    </source>
</evidence>
<sequence>MAIKLIANYSKRLGLPGYSSHQFSVSVETELVTTDDVAGESERLYHRLQSTVDEQILHTGFVPPADYGMDPPEAKNVIQRDAGSSPKSGGSTQGNWRQGPAWKCSDKQKDLILKLVEEHLLDKADVEALAVERFGKGVRLLNKVEASGLIDELFDTHGGADHQGGRRRNGSAYQGSNHRRAA</sequence>
<dbReference type="Proteomes" id="UP000600139">
    <property type="component" value="Unassembled WGS sequence"/>
</dbReference>
<feature type="compositionally biased region" description="Polar residues" evidence="1">
    <location>
        <begin position="85"/>
        <end position="96"/>
    </location>
</feature>
<name>A0A934R5N2_9BACT</name>
<protein>
    <submittedName>
        <fullName evidence="2">Uncharacterized protein</fullName>
    </submittedName>
</protein>
<gene>
    <name evidence="2" type="ORF">JIN84_17445</name>
</gene>
<comment type="caution">
    <text evidence="2">The sequence shown here is derived from an EMBL/GenBank/DDBJ whole genome shotgun (WGS) entry which is preliminary data.</text>
</comment>
<feature type="region of interest" description="Disordered" evidence="1">
    <location>
        <begin position="63"/>
        <end position="101"/>
    </location>
</feature>